<evidence type="ECO:0000256" key="2">
    <source>
        <dbReference type="ARBA" id="ARBA00022670"/>
    </source>
</evidence>
<dbReference type="InterPro" id="IPR047272">
    <property type="entry name" value="S49_SppA_C"/>
</dbReference>
<dbReference type="Proteomes" id="UP000255061">
    <property type="component" value="Unassembled WGS sequence"/>
</dbReference>
<evidence type="ECO:0000256" key="3">
    <source>
        <dbReference type="ARBA" id="ARBA00022801"/>
    </source>
</evidence>
<comment type="similarity">
    <text evidence="1">Belongs to the peptidase S49 family.</text>
</comment>
<proteinExistence type="inferred from homology"/>
<feature type="transmembrane region" description="Helical" evidence="5">
    <location>
        <begin position="29"/>
        <end position="48"/>
    </location>
</feature>
<name>A0A380C1M1_9GAMM</name>
<organism evidence="7 8">
    <name type="scientific">Shewanella morhuae</name>
    <dbReference type="NCBI Taxonomy" id="365591"/>
    <lineage>
        <taxon>Bacteria</taxon>
        <taxon>Pseudomonadati</taxon>
        <taxon>Pseudomonadota</taxon>
        <taxon>Gammaproteobacteria</taxon>
        <taxon>Alteromonadales</taxon>
        <taxon>Shewanellaceae</taxon>
        <taxon>Shewanella</taxon>
    </lineage>
</organism>
<dbReference type="Gene3D" id="3.90.226.10">
    <property type="entry name" value="2-enoyl-CoA Hydratase, Chain A, domain 1"/>
    <property type="match status" value="1"/>
</dbReference>
<dbReference type="EMBL" id="UGYV01000004">
    <property type="protein sequence ID" value="SUJ10133.1"/>
    <property type="molecule type" value="Genomic_DNA"/>
</dbReference>
<dbReference type="CDD" id="cd07023">
    <property type="entry name" value="S49_Sppa_N_C"/>
    <property type="match status" value="1"/>
</dbReference>
<dbReference type="SUPFAM" id="SSF52096">
    <property type="entry name" value="ClpP/crotonase"/>
    <property type="match status" value="1"/>
</dbReference>
<dbReference type="GO" id="GO:0008236">
    <property type="term" value="F:serine-type peptidase activity"/>
    <property type="evidence" value="ECO:0007669"/>
    <property type="project" value="UniProtKB-KW"/>
</dbReference>
<dbReference type="Gene3D" id="6.20.330.10">
    <property type="match status" value="1"/>
</dbReference>
<dbReference type="PANTHER" id="PTHR42987">
    <property type="entry name" value="PEPTIDASE S49"/>
    <property type="match status" value="1"/>
</dbReference>
<keyword evidence="2 7" id="KW-0645">Protease</keyword>
<feature type="domain" description="Peptidase S49" evidence="6">
    <location>
        <begin position="153"/>
        <end position="301"/>
    </location>
</feature>
<keyword evidence="5" id="KW-0812">Transmembrane</keyword>
<keyword evidence="5" id="KW-0472">Membrane</keyword>
<keyword evidence="5" id="KW-1133">Transmembrane helix</keyword>
<gene>
    <name evidence="7" type="ORF">NCTC10736_04092</name>
</gene>
<dbReference type="GO" id="GO:0006508">
    <property type="term" value="P:proteolysis"/>
    <property type="evidence" value="ECO:0007669"/>
    <property type="project" value="UniProtKB-KW"/>
</dbReference>
<evidence type="ECO:0000313" key="8">
    <source>
        <dbReference type="Proteomes" id="UP000255061"/>
    </source>
</evidence>
<evidence type="ECO:0000313" key="7">
    <source>
        <dbReference type="EMBL" id="SUJ10133.1"/>
    </source>
</evidence>
<keyword evidence="3" id="KW-0378">Hydrolase</keyword>
<dbReference type="InterPro" id="IPR002142">
    <property type="entry name" value="Peptidase_S49"/>
</dbReference>
<dbReference type="Pfam" id="PF01343">
    <property type="entry name" value="Peptidase_S49"/>
    <property type="match status" value="1"/>
</dbReference>
<evidence type="ECO:0000259" key="6">
    <source>
        <dbReference type="Pfam" id="PF01343"/>
    </source>
</evidence>
<evidence type="ECO:0000256" key="4">
    <source>
        <dbReference type="ARBA" id="ARBA00022825"/>
    </source>
</evidence>
<dbReference type="RefSeq" id="WP_115407346.1">
    <property type="nucleotide sequence ID" value="NZ_UGYV01000004.1"/>
</dbReference>
<dbReference type="PANTHER" id="PTHR42987:SF4">
    <property type="entry name" value="PROTEASE SOHB-RELATED"/>
    <property type="match status" value="1"/>
</dbReference>
<evidence type="ECO:0000256" key="1">
    <source>
        <dbReference type="ARBA" id="ARBA00008683"/>
    </source>
</evidence>
<accession>A0A380C1M1</accession>
<evidence type="ECO:0000256" key="5">
    <source>
        <dbReference type="SAM" id="Phobius"/>
    </source>
</evidence>
<keyword evidence="4" id="KW-0720">Serine protease</keyword>
<dbReference type="AlphaFoldDB" id="A0A380C1M1"/>
<sequence>MFTESNQPEIVSLLKQHLSVYKRTNYGKVILLGGVLIVGMVSNFIGLLNQESEHIAVIQISGEIGTQEDTGNGKKISEHILAAIKNDNAKVIVIEASSPGGAPTDAQTINEVIVKYKQWKAPLSAETRTNILESIANPAVMFEDSQPIKTQSQKQERKPIVAVITKQCASACIQAVINADVIIAQRASLVGNIGVRLDSPNWSELANKLGVTNTVVTSADLKDVLNPWKAIDPKQLQLVKDTLIKPVFEQFKSDVLFARADRLVVDEETLFSGMAWTGSQSVSFGLVDVTSNPIEVRSALESLYGHPYKTYSKDSFNLGAFISNPFASLYGS</sequence>
<reference evidence="7 8" key="1">
    <citation type="submission" date="2018-06" db="EMBL/GenBank/DDBJ databases">
        <authorList>
            <consortium name="Pathogen Informatics"/>
            <person name="Doyle S."/>
        </authorList>
    </citation>
    <scope>NUCLEOTIDE SEQUENCE [LARGE SCALE GENOMIC DNA]</scope>
    <source>
        <strain evidence="7 8">NCTC10736</strain>
    </source>
</reference>
<dbReference type="InterPro" id="IPR029045">
    <property type="entry name" value="ClpP/crotonase-like_dom_sf"/>
</dbReference>
<protein>
    <submittedName>
        <fullName evidence="7">Protease 4</fullName>
    </submittedName>
</protein>